<dbReference type="PANTHER" id="PTHR11955">
    <property type="entry name" value="FATTY ACID BINDING PROTEIN"/>
    <property type="match status" value="1"/>
</dbReference>
<keyword evidence="2" id="KW-0446">Lipid-binding</keyword>
<reference evidence="5" key="1">
    <citation type="submission" date="2016-11" db="EMBL/GenBank/DDBJ databases">
        <title>Venom-gland transcriptomics and venom proteomics of the black-back scorpion (Hadrurus spadix) reveal detectability challenges and an unexplored realm of animal toxin diversity.</title>
        <authorList>
            <person name="Rokyta D.R."/>
            <person name="Ward M.J."/>
        </authorList>
    </citation>
    <scope>NUCLEOTIDE SEQUENCE</scope>
    <source>
        <tissue evidence="5">Venom gland</tissue>
    </source>
</reference>
<dbReference type="InterPro" id="IPR031259">
    <property type="entry name" value="ILBP"/>
</dbReference>
<name>A0A1W7RAI2_9SCOR</name>
<evidence type="ECO:0000259" key="4">
    <source>
        <dbReference type="Pfam" id="PF00061"/>
    </source>
</evidence>
<evidence type="ECO:0000256" key="1">
    <source>
        <dbReference type="ARBA" id="ARBA00008390"/>
    </source>
</evidence>
<dbReference type="InterPro" id="IPR000463">
    <property type="entry name" value="Fatty_acid-bd"/>
</dbReference>
<dbReference type="FunFam" id="2.40.128.20:FF:000001">
    <property type="entry name" value="Fatty acid-binding protein, adipocyte"/>
    <property type="match status" value="1"/>
</dbReference>
<comment type="similarity">
    <text evidence="1">Belongs to the calycin superfamily. Fatty-acid binding protein (FABP) family.</text>
</comment>
<dbReference type="Pfam" id="PF00061">
    <property type="entry name" value="Lipocalin"/>
    <property type="match status" value="1"/>
</dbReference>
<evidence type="ECO:0000313" key="5">
    <source>
        <dbReference type="EMBL" id="JAV48160.1"/>
    </source>
</evidence>
<dbReference type="AlphaFoldDB" id="A0A1W7RAI2"/>
<dbReference type="GO" id="GO:0005504">
    <property type="term" value="F:fatty acid binding"/>
    <property type="evidence" value="ECO:0007669"/>
    <property type="project" value="UniProtKB-ARBA"/>
</dbReference>
<accession>A0A1W7RAI2</accession>
<dbReference type="Gene3D" id="2.40.128.20">
    <property type="match status" value="1"/>
</dbReference>
<dbReference type="EMBL" id="GFAH01000229">
    <property type="protein sequence ID" value="JAV48160.1"/>
    <property type="molecule type" value="Transcribed_RNA"/>
</dbReference>
<dbReference type="InterPro" id="IPR000566">
    <property type="entry name" value="Lipocln_cytosolic_FA-bd_dom"/>
</dbReference>
<organism evidence="5">
    <name type="scientific">Hadrurus spadix</name>
    <dbReference type="NCBI Taxonomy" id="141984"/>
    <lineage>
        <taxon>Eukaryota</taxon>
        <taxon>Metazoa</taxon>
        <taxon>Ecdysozoa</taxon>
        <taxon>Arthropoda</taxon>
        <taxon>Chelicerata</taxon>
        <taxon>Arachnida</taxon>
        <taxon>Scorpiones</taxon>
        <taxon>Iurida</taxon>
        <taxon>Iuroidea</taxon>
        <taxon>Hadrurus</taxon>
    </lineage>
</organism>
<proteinExistence type="inferred from homology"/>
<sequence length="131" mass="14503">MSGVTGKFKLISSENFDDFLAACGVGMVMRKLGASSKPVVEISNDGDTWTIKTITTFKTSEIKFKLGEEFQETRLDGSIVKTVVTLDGDKLVQKQFGDKEVVITREIEGDKLKVVCTVDDIVSTRIYDKLE</sequence>
<feature type="domain" description="Lipocalin/cytosolic fatty-acid binding" evidence="4">
    <location>
        <begin position="5"/>
        <end position="129"/>
    </location>
</feature>
<dbReference type="InterPro" id="IPR012674">
    <property type="entry name" value="Calycin"/>
</dbReference>
<evidence type="ECO:0000256" key="3">
    <source>
        <dbReference type="ARBA" id="ARBA00068043"/>
    </source>
</evidence>
<dbReference type="PRINTS" id="PR00178">
    <property type="entry name" value="FATTYACIDBP"/>
</dbReference>
<evidence type="ECO:0000256" key="2">
    <source>
        <dbReference type="ARBA" id="ARBA00023121"/>
    </source>
</evidence>
<dbReference type="CDD" id="cd00742">
    <property type="entry name" value="FABP"/>
    <property type="match status" value="1"/>
</dbReference>
<protein>
    <recommendedName>
        <fullName evidence="3">Fatty acid-binding protein</fullName>
    </recommendedName>
</protein>
<dbReference type="SUPFAM" id="SSF50814">
    <property type="entry name" value="Lipocalins"/>
    <property type="match status" value="1"/>
</dbReference>